<dbReference type="Proteomes" id="UP000308092">
    <property type="component" value="Unassembled WGS sequence"/>
</dbReference>
<organism evidence="8 9">
    <name type="scientific">Aspergillus tanneri</name>
    <dbReference type="NCBI Taxonomy" id="1220188"/>
    <lineage>
        <taxon>Eukaryota</taxon>
        <taxon>Fungi</taxon>
        <taxon>Dikarya</taxon>
        <taxon>Ascomycota</taxon>
        <taxon>Pezizomycotina</taxon>
        <taxon>Eurotiomycetes</taxon>
        <taxon>Eurotiomycetidae</taxon>
        <taxon>Eurotiales</taxon>
        <taxon>Aspergillaceae</taxon>
        <taxon>Aspergillus</taxon>
        <taxon>Aspergillus subgen. Circumdati</taxon>
    </lineage>
</organism>
<feature type="transmembrane region" description="Helical" evidence="7">
    <location>
        <begin position="163"/>
        <end position="185"/>
    </location>
</feature>
<dbReference type="PANTHER" id="PTHR45649:SF1">
    <property type="entry name" value="TRANSPORTER, PUTATIVE (EUROFUNG)-RELATED"/>
    <property type="match status" value="1"/>
</dbReference>
<name>A0A4S3JM75_9EURO</name>
<protein>
    <recommendedName>
        <fullName evidence="10">Amino acid permease/ SLC12A domain-containing protein</fullName>
    </recommendedName>
</protein>
<feature type="transmembrane region" description="Helical" evidence="7">
    <location>
        <begin position="72"/>
        <end position="93"/>
    </location>
</feature>
<evidence type="ECO:0000256" key="2">
    <source>
        <dbReference type="ARBA" id="ARBA00022448"/>
    </source>
</evidence>
<comment type="caution">
    <text evidence="8">The sequence shown here is derived from an EMBL/GenBank/DDBJ whole genome shotgun (WGS) entry which is preliminary data.</text>
</comment>
<evidence type="ECO:0000256" key="3">
    <source>
        <dbReference type="ARBA" id="ARBA00022692"/>
    </source>
</evidence>
<evidence type="ECO:0000256" key="5">
    <source>
        <dbReference type="ARBA" id="ARBA00023136"/>
    </source>
</evidence>
<accession>A0A4S3JM75</accession>
<reference evidence="8 9" key="1">
    <citation type="submission" date="2019-03" db="EMBL/GenBank/DDBJ databases">
        <title>The genome sequence of a newly discovered highly antifungal drug resistant Aspergillus species, Aspergillus tanneri NIH 1004.</title>
        <authorList>
            <person name="Mounaud S."/>
            <person name="Singh I."/>
            <person name="Joardar V."/>
            <person name="Pakala S."/>
            <person name="Pakala S."/>
            <person name="Venepally P."/>
            <person name="Hoover J."/>
            <person name="Nierman W."/>
            <person name="Chung J."/>
            <person name="Losada L."/>
        </authorList>
    </citation>
    <scope>NUCLEOTIDE SEQUENCE [LARGE SCALE GENOMIC DNA]</scope>
    <source>
        <strain evidence="8 9">NIH1004</strain>
    </source>
</reference>
<keyword evidence="4 7" id="KW-1133">Transmembrane helix</keyword>
<dbReference type="Gene3D" id="1.20.1740.10">
    <property type="entry name" value="Amino acid/polyamine transporter I"/>
    <property type="match status" value="1"/>
</dbReference>
<feature type="transmembrane region" description="Helical" evidence="7">
    <location>
        <begin position="43"/>
        <end position="60"/>
    </location>
</feature>
<proteinExistence type="predicted"/>
<comment type="subcellular location">
    <subcellularLocation>
        <location evidence="1">Membrane</location>
        <topology evidence="1">Multi-pass membrane protein</topology>
    </subcellularLocation>
</comment>
<dbReference type="InterPro" id="IPR002293">
    <property type="entry name" value="AA/rel_permease1"/>
</dbReference>
<keyword evidence="9" id="KW-1185">Reference proteome</keyword>
<dbReference type="STRING" id="1220188.A0A4S3JM75"/>
<evidence type="ECO:0000256" key="1">
    <source>
        <dbReference type="ARBA" id="ARBA00004141"/>
    </source>
</evidence>
<sequence length="204" mass="22350">MNKESCELEEQVQSSDPRERNVTRTKDDQELVRVGKVPSLQRRFGFLSIIGFSCTVLATWEGVLSGGSGGAVYSYLFVWFGTLCTLVTLSELVSMAPTSGGQYHWVAILSPRWCHKFLSFITGWLIILGWLGGLASGAYLASSQILGFVAIAHASFEPQPYQIMLLFWAYVAFAVFINLGAGTLLPKFEGFALVLHIAATLLST</sequence>
<evidence type="ECO:0000256" key="6">
    <source>
        <dbReference type="SAM" id="MobiDB-lite"/>
    </source>
</evidence>
<dbReference type="EMBL" id="SOSA01000101">
    <property type="protein sequence ID" value="THC96739.1"/>
    <property type="molecule type" value="Genomic_DNA"/>
</dbReference>
<dbReference type="VEuPathDB" id="FungiDB:EYZ11_003797"/>
<keyword evidence="3 7" id="KW-0812">Transmembrane</keyword>
<evidence type="ECO:0000256" key="7">
    <source>
        <dbReference type="SAM" id="Phobius"/>
    </source>
</evidence>
<evidence type="ECO:0000313" key="8">
    <source>
        <dbReference type="EMBL" id="THC96739.1"/>
    </source>
</evidence>
<evidence type="ECO:0000313" key="9">
    <source>
        <dbReference type="Proteomes" id="UP000308092"/>
    </source>
</evidence>
<dbReference type="PANTHER" id="PTHR45649">
    <property type="entry name" value="AMINO-ACID PERMEASE BAT1"/>
    <property type="match status" value="1"/>
</dbReference>
<keyword evidence="5 7" id="KW-0472">Membrane</keyword>
<feature type="transmembrane region" description="Helical" evidence="7">
    <location>
        <begin position="113"/>
        <end position="131"/>
    </location>
</feature>
<keyword evidence="2" id="KW-0813">Transport</keyword>
<evidence type="ECO:0008006" key="10">
    <source>
        <dbReference type="Google" id="ProtNLM"/>
    </source>
</evidence>
<dbReference type="Pfam" id="PF13520">
    <property type="entry name" value="AA_permease_2"/>
    <property type="match status" value="1"/>
</dbReference>
<gene>
    <name evidence="8" type="ORF">EYZ11_003797</name>
</gene>
<feature type="region of interest" description="Disordered" evidence="6">
    <location>
        <begin position="1"/>
        <end position="24"/>
    </location>
</feature>
<dbReference type="AlphaFoldDB" id="A0A4S3JM75"/>
<dbReference type="GO" id="GO:0016020">
    <property type="term" value="C:membrane"/>
    <property type="evidence" value="ECO:0007669"/>
    <property type="project" value="UniProtKB-SubCell"/>
</dbReference>
<dbReference type="GO" id="GO:0022857">
    <property type="term" value="F:transmembrane transporter activity"/>
    <property type="evidence" value="ECO:0007669"/>
    <property type="project" value="InterPro"/>
</dbReference>
<evidence type="ECO:0000256" key="4">
    <source>
        <dbReference type="ARBA" id="ARBA00022989"/>
    </source>
</evidence>